<evidence type="ECO:0000256" key="1">
    <source>
        <dbReference type="SAM" id="Phobius"/>
    </source>
</evidence>
<name>A0A7V5VEU7_CALAY</name>
<dbReference type="AlphaFoldDB" id="A0A7V5VEU7"/>
<dbReference type="InterPro" id="IPR023393">
    <property type="entry name" value="START-like_dom_sf"/>
</dbReference>
<accession>A0A7V5VEU7</accession>
<evidence type="ECO:0008006" key="3">
    <source>
        <dbReference type="Google" id="ProtNLM"/>
    </source>
</evidence>
<evidence type="ECO:0000313" key="2">
    <source>
        <dbReference type="EMBL" id="HHM02110.1"/>
    </source>
</evidence>
<protein>
    <recommendedName>
        <fullName evidence="3">Polyketide cyclase</fullName>
    </recommendedName>
</protein>
<proteinExistence type="predicted"/>
<dbReference type="SUPFAM" id="SSF55961">
    <property type="entry name" value="Bet v1-like"/>
    <property type="match status" value="1"/>
</dbReference>
<dbReference type="EMBL" id="DRLI01000145">
    <property type="protein sequence ID" value="HHM02110.1"/>
    <property type="molecule type" value="Genomic_DNA"/>
</dbReference>
<dbReference type="Proteomes" id="UP000885771">
    <property type="component" value="Unassembled WGS sequence"/>
</dbReference>
<keyword evidence="1" id="KW-0472">Membrane</keyword>
<feature type="transmembrane region" description="Helical" evidence="1">
    <location>
        <begin position="6"/>
        <end position="25"/>
    </location>
</feature>
<sequence>MKSVSGIIVVIVVVVGGLALVPLFISPEVSVSRSVEIDRPVELVFNVVKNYDYNDMWNPFLQKEPGAQTDVDGEPGEIGSRWMWSGDTIGQGSLTLVALEKNRRIVAKTEFIKPMVFEADDIWTFEPLGENKTRVTWTFKAVIDSYFLRLGNLSMDSNLGPQFKKGLQSLKKFIEKTPNAEEALKQVEHVGGEMP</sequence>
<dbReference type="Pfam" id="PF10604">
    <property type="entry name" value="Polyketide_cyc2"/>
    <property type="match status" value="1"/>
</dbReference>
<dbReference type="InterPro" id="IPR019587">
    <property type="entry name" value="Polyketide_cyclase/dehydratase"/>
</dbReference>
<gene>
    <name evidence="2" type="ORF">ENJ15_03790</name>
</gene>
<keyword evidence="1" id="KW-0812">Transmembrane</keyword>
<organism evidence="2">
    <name type="scientific">Caldithrix abyssi</name>
    <dbReference type="NCBI Taxonomy" id="187145"/>
    <lineage>
        <taxon>Bacteria</taxon>
        <taxon>Pseudomonadati</taxon>
        <taxon>Calditrichota</taxon>
        <taxon>Calditrichia</taxon>
        <taxon>Calditrichales</taxon>
        <taxon>Calditrichaceae</taxon>
        <taxon>Caldithrix</taxon>
    </lineage>
</organism>
<dbReference type="Gene3D" id="3.30.530.20">
    <property type="match status" value="1"/>
</dbReference>
<comment type="caution">
    <text evidence="2">The sequence shown here is derived from an EMBL/GenBank/DDBJ whole genome shotgun (WGS) entry which is preliminary data.</text>
</comment>
<keyword evidence="1" id="KW-1133">Transmembrane helix</keyword>
<dbReference type="CDD" id="cd07818">
    <property type="entry name" value="SRPBCC_1"/>
    <property type="match status" value="1"/>
</dbReference>
<reference evidence="2" key="1">
    <citation type="journal article" date="2020" name="mSystems">
        <title>Genome- and Community-Level Interaction Insights into Carbon Utilization and Element Cycling Functions of Hydrothermarchaeota in Hydrothermal Sediment.</title>
        <authorList>
            <person name="Zhou Z."/>
            <person name="Liu Y."/>
            <person name="Xu W."/>
            <person name="Pan J."/>
            <person name="Luo Z.H."/>
            <person name="Li M."/>
        </authorList>
    </citation>
    <scope>NUCLEOTIDE SEQUENCE [LARGE SCALE GENOMIC DNA]</scope>
    <source>
        <strain evidence="2">HyVt-460</strain>
    </source>
</reference>